<name>A0ABQ5I0J6_9ASTR</name>
<evidence type="ECO:0000313" key="10">
    <source>
        <dbReference type="Proteomes" id="UP001151760"/>
    </source>
</evidence>
<dbReference type="PANTHER" id="PTHR10994:SF176">
    <property type="entry name" value="RETICULON-LIKE PROTEIN"/>
    <property type="match status" value="1"/>
</dbReference>
<evidence type="ECO:0000256" key="4">
    <source>
        <dbReference type="ARBA" id="ARBA00022989"/>
    </source>
</evidence>
<dbReference type="InterPro" id="IPR003388">
    <property type="entry name" value="Reticulon"/>
</dbReference>
<reference evidence="9" key="1">
    <citation type="journal article" date="2022" name="Int. J. Mol. Sci.">
        <title>Draft Genome of Tanacetum Coccineum: Genomic Comparison of Closely Related Tanacetum-Family Plants.</title>
        <authorList>
            <person name="Yamashiro T."/>
            <person name="Shiraishi A."/>
            <person name="Nakayama K."/>
            <person name="Satake H."/>
        </authorList>
    </citation>
    <scope>NUCLEOTIDE SEQUENCE</scope>
</reference>
<evidence type="ECO:0000256" key="2">
    <source>
        <dbReference type="ARBA" id="ARBA00022692"/>
    </source>
</evidence>
<feature type="transmembrane region" description="Helical" evidence="6">
    <location>
        <begin position="90"/>
        <end position="111"/>
    </location>
</feature>
<feature type="transmembrane region" description="Helical" evidence="6">
    <location>
        <begin position="212"/>
        <end position="230"/>
    </location>
</feature>
<evidence type="ECO:0000256" key="3">
    <source>
        <dbReference type="ARBA" id="ARBA00022824"/>
    </source>
</evidence>
<comment type="caution">
    <text evidence="9">The sequence shown here is derived from an EMBL/GenBank/DDBJ whole genome shotgun (WGS) entry which is preliminary data.</text>
</comment>
<evidence type="ECO:0000256" key="7">
    <source>
        <dbReference type="SAM" id="MobiDB-lite"/>
    </source>
</evidence>
<sequence>MADNPTGGHEHVVSSNVDVVKEKITETFHDDDSSSSSDSDSKSKDKAKKDYPVPPKKIKIVSWKDKPVYDLLGGGKPADIFLWRNKKKTAGMLGFATLIWALFELIEYHFLSLLCHILIVVLGIHFLWSNTLNLFYKCPQFPQVALEEDTVLQLASILRIEINNGLEVLREISSGKDLKKFLAVQYSIFFLHLIIVIACLWIVSIAGSCCTLLTLVYTCFVLVHTVPVLYEKHKEKADVLLEKAEVELKKHFVVLHEKVLSKVPGSFKDKKVA</sequence>
<evidence type="ECO:0000256" key="6">
    <source>
        <dbReference type="RuleBase" id="RU363132"/>
    </source>
</evidence>
<feature type="compositionally biased region" description="Basic and acidic residues" evidence="7">
    <location>
        <begin position="39"/>
        <end position="51"/>
    </location>
</feature>
<organism evidence="9 10">
    <name type="scientific">Tanacetum coccineum</name>
    <dbReference type="NCBI Taxonomy" id="301880"/>
    <lineage>
        <taxon>Eukaryota</taxon>
        <taxon>Viridiplantae</taxon>
        <taxon>Streptophyta</taxon>
        <taxon>Embryophyta</taxon>
        <taxon>Tracheophyta</taxon>
        <taxon>Spermatophyta</taxon>
        <taxon>Magnoliopsida</taxon>
        <taxon>eudicotyledons</taxon>
        <taxon>Gunneridae</taxon>
        <taxon>Pentapetalae</taxon>
        <taxon>asterids</taxon>
        <taxon>campanulids</taxon>
        <taxon>Asterales</taxon>
        <taxon>Asteraceae</taxon>
        <taxon>Asteroideae</taxon>
        <taxon>Anthemideae</taxon>
        <taxon>Anthemidinae</taxon>
        <taxon>Tanacetum</taxon>
    </lineage>
</organism>
<evidence type="ECO:0000256" key="1">
    <source>
        <dbReference type="ARBA" id="ARBA00004477"/>
    </source>
</evidence>
<evidence type="ECO:0000259" key="8">
    <source>
        <dbReference type="PROSITE" id="PS50845"/>
    </source>
</evidence>
<feature type="transmembrane region" description="Helical" evidence="6">
    <location>
        <begin position="117"/>
        <end position="136"/>
    </location>
</feature>
<proteinExistence type="predicted"/>
<accession>A0ABQ5I0J6</accession>
<comment type="subcellular location">
    <subcellularLocation>
        <location evidence="1 6">Endoplasmic reticulum membrane</location>
        <topology evidence="1 6">Multi-pass membrane protein</topology>
    </subcellularLocation>
</comment>
<gene>
    <name evidence="9" type="ORF">Tco_1082081</name>
</gene>
<dbReference type="InterPro" id="IPR045064">
    <property type="entry name" value="Reticulon-like"/>
</dbReference>
<evidence type="ECO:0000313" key="9">
    <source>
        <dbReference type="EMBL" id="GJT93236.1"/>
    </source>
</evidence>
<keyword evidence="4 6" id="KW-1133">Transmembrane helix</keyword>
<evidence type="ECO:0000256" key="5">
    <source>
        <dbReference type="ARBA" id="ARBA00023136"/>
    </source>
</evidence>
<dbReference type="Pfam" id="PF02453">
    <property type="entry name" value="Reticulon"/>
    <property type="match status" value="1"/>
</dbReference>
<dbReference type="EMBL" id="BQNB010020184">
    <property type="protein sequence ID" value="GJT93236.1"/>
    <property type="molecule type" value="Genomic_DNA"/>
</dbReference>
<feature type="domain" description="Reticulon" evidence="8">
    <location>
        <begin position="77"/>
        <end position="273"/>
    </location>
</feature>
<reference evidence="9" key="2">
    <citation type="submission" date="2022-01" db="EMBL/GenBank/DDBJ databases">
        <authorList>
            <person name="Yamashiro T."/>
            <person name="Shiraishi A."/>
            <person name="Satake H."/>
            <person name="Nakayama K."/>
        </authorList>
    </citation>
    <scope>NUCLEOTIDE SEQUENCE</scope>
</reference>
<keyword evidence="2 6" id="KW-0812">Transmembrane</keyword>
<protein>
    <recommendedName>
        <fullName evidence="6">Reticulon-like protein</fullName>
    </recommendedName>
</protein>
<feature type="region of interest" description="Disordered" evidence="7">
    <location>
        <begin position="26"/>
        <end position="51"/>
    </location>
</feature>
<keyword evidence="3 6" id="KW-0256">Endoplasmic reticulum</keyword>
<dbReference type="PROSITE" id="PS50845">
    <property type="entry name" value="RETICULON"/>
    <property type="match status" value="1"/>
</dbReference>
<dbReference type="Proteomes" id="UP001151760">
    <property type="component" value="Unassembled WGS sequence"/>
</dbReference>
<keyword evidence="5 6" id="KW-0472">Membrane</keyword>
<keyword evidence="10" id="KW-1185">Reference proteome</keyword>
<dbReference type="PANTHER" id="PTHR10994">
    <property type="entry name" value="RETICULON"/>
    <property type="match status" value="1"/>
</dbReference>
<feature type="transmembrane region" description="Helical" evidence="6">
    <location>
        <begin position="186"/>
        <end position="206"/>
    </location>
</feature>